<organism evidence="2 3">
    <name type="scientific">Halteria grandinella</name>
    <dbReference type="NCBI Taxonomy" id="5974"/>
    <lineage>
        <taxon>Eukaryota</taxon>
        <taxon>Sar</taxon>
        <taxon>Alveolata</taxon>
        <taxon>Ciliophora</taxon>
        <taxon>Intramacronucleata</taxon>
        <taxon>Spirotrichea</taxon>
        <taxon>Stichotrichia</taxon>
        <taxon>Sporadotrichida</taxon>
        <taxon>Halteriidae</taxon>
        <taxon>Halteria</taxon>
    </lineage>
</organism>
<gene>
    <name evidence="2" type="ORF">FGO68_gene15162</name>
</gene>
<evidence type="ECO:0000313" key="3">
    <source>
        <dbReference type="Proteomes" id="UP000785679"/>
    </source>
</evidence>
<accession>A0A8J8NT77</accession>
<protein>
    <submittedName>
        <fullName evidence="2">Uncharacterized protein</fullName>
    </submittedName>
</protein>
<name>A0A8J8NT77_HALGN</name>
<reference evidence="2" key="1">
    <citation type="submission" date="2019-06" db="EMBL/GenBank/DDBJ databases">
        <authorList>
            <person name="Zheng W."/>
        </authorList>
    </citation>
    <scope>NUCLEOTIDE SEQUENCE</scope>
    <source>
        <strain evidence="2">QDHG01</strain>
    </source>
</reference>
<evidence type="ECO:0000256" key="1">
    <source>
        <dbReference type="SAM" id="MobiDB-lite"/>
    </source>
</evidence>
<evidence type="ECO:0000313" key="2">
    <source>
        <dbReference type="EMBL" id="TNV81192.1"/>
    </source>
</evidence>
<sequence>MLHNGRFQKEEQEHANEAHPGHNKNIILLVDVAQDKCCNQVAKHLGAHVERPEQGEIESFILLHSTI</sequence>
<keyword evidence="3" id="KW-1185">Reference proteome</keyword>
<feature type="compositionally biased region" description="Basic and acidic residues" evidence="1">
    <location>
        <begin position="7"/>
        <end position="20"/>
    </location>
</feature>
<comment type="caution">
    <text evidence="2">The sequence shown here is derived from an EMBL/GenBank/DDBJ whole genome shotgun (WGS) entry which is preliminary data.</text>
</comment>
<feature type="region of interest" description="Disordered" evidence="1">
    <location>
        <begin position="1"/>
        <end position="21"/>
    </location>
</feature>
<dbReference type="Proteomes" id="UP000785679">
    <property type="component" value="Unassembled WGS sequence"/>
</dbReference>
<proteinExistence type="predicted"/>
<dbReference type="AlphaFoldDB" id="A0A8J8NT77"/>
<dbReference type="EMBL" id="RRYP01006453">
    <property type="protein sequence ID" value="TNV81192.1"/>
    <property type="molecule type" value="Genomic_DNA"/>
</dbReference>